<evidence type="ECO:0000313" key="2">
    <source>
        <dbReference type="EMBL" id="MPC98686.1"/>
    </source>
</evidence>
<evidence type="ECO:0000256" key="1">
    <source>
        <dbReference type="SAM" id="MobiDB-lite"/>
    </source>
</evidence>
<sequence>MQERAEVTYVTLQGKAVKGAASVQKKNKREVFLEMYRQQGNAKAEARGDENTRTKATDSRSSTARRGPAGESSGIVTDDSS</sequence>
<organism evidence="2 3">
    <name type="scientific">Portunus trituberculatus</name>
    <name type="common">Swimming crab</name>
    <name type="synonym">Neptunus trituberculatus</name>
    <dbReference type="NCBI Taxonomy" id="210409"/>
    <lineage>
        <taxon>Eukaryota</taxon>
        <taxon>Metazoa</taxon>
        <taxon>Ecdysozoa</taxon>
        <taxon>Arthropoda</taxon>
        <taxon>Crustacea</taxon>
        <taxon>Multicrustacea</taxon>
        <taxon>Malacostraca</taxon>
        <taxon>Eumalacostraca</taxon>
        <taxon>Eucarida</taxon>
        <taxon>Decapoda</taxon>
        <taxon>Pleocyemata</taxon>
        <taxon>Brachyura</taxon>
        <taxon>Eubrachyura</taxon>
        <taxon>Portunoidea</taxon>
        <taxon>Portunidae</taxon>
        <taxon>Portuninae</taxon>
        <taxon>Portunus</taxon>
    </lineage>
</organism>
<gene>
    <name evidence="2" type="ORF">E2C01_094066</name>
</gene>
<feature type="region of interest" description="Disordered" evidence="1">
    <location>
        <begin position="39"/>
        <end position="81"/>
    </location>
</feature>
<keyword evidence="3" id="KW-1185">Reference proteome</keyword>
<accession>A0A5B7JWM5</accession>
<dbReference type="AlphaFoldDB" id="A0A5B7JWM5"/>
<protein>
    <submittedName>
        <fullName evidence="2">Uncharacterized protein</fullName>
    </submittedName>
</protein>
<feature type="compositionally biased region" description="Basic and acidic residues" evidence="1">
    <location>
        <begin position="44"/>
        <end position="58"/>
    </location>
</feature>
<dbReference type="EMBL" id="VSRR010115158">
    <property type="protein sequence ID" value="MPC98686.1"/>
    <property type="molecule type" value="Genomic_DNA"/>
</dbReference>
<name>A0A5B7JWM5_PORTR</name>
<dbReference type="Proteomes" id="UP000324222">
    <property type="component" value="Unassembled WGS sequence"/>
</dbReference>
<proteinExistence type="predicted"/>
<evidence type="ECO:0000313" key="3">
    <source>
        <dbReference type="Proteomes" id="UP000324222"/>
    </source>
</evidence>
<reference evidence="2 3" key="1">
    <citation type="submission" date="2019-05" db="EMBL/GenBank/DDBJ databases">
        <title>Another draft genome of Portunus trituberculatus and its Hox gene families provides insights of decapod evolution.</title>
        <authorList>
            <person name="Jeong J.-H."/>
            <person name="Song I."/>
            <person name="Kim S."/>
            <person name="Choi T."/>
            <person name="Kim D."/>
            <person name="Ryu S."/>
            <person name="Kim W."/>
        </authorList>
    </citation>
    <scope>NUCLEOTIDE SEQUENCE [LARGE SCALE GENOMIC DNA]</scope>
    <source>
        <tissue evidence="2">Muscle</tissue>
    </source>
</reference>
<comment type="caution">
    <text evidence="2">The sequence shown here is derived from an EMBL/GenBank/DDBJ whole genome shotgun (WGS) entry which is preliminary data.</text>
</comment>